<name>A0ABV4ENQ6_BREEP</name>
<evidence type="ECO:0000313" key="2">
    <source>
        <dbReference type="EMBL" id="MEY9259978.1"/>
    </source>
</evidence>
<proteinExistence type="predicted"/>
<evidence type="ECO:0000313" key="3">
    <source>
        <dbReference type="Proteomes" id="UP001565435"/>
    </source>
</evidence>
<keyword evidence="1" id="KW-1133">Transmembrane helix</keyword>
<dbReference type="RefSeq" id="WP_370036941.1">
    <property type="nucleotide sequence ID" value="NZ_JBGBYS010000021.1"/>
</dbReference>
<dbReference type="PROSITE" id="PS51318">
    <property type="entry name" value="TAT"/>
    <property type="match status" value="1"/>
</dbReference>
<reference evidence="2 3" key="1">
    <citation type="submission" date="2024-07" db="EMBL/GenBank/DDBJ databases">
        <title>Mealworm larvae gut microbial communities from Newark, Delaware, USA.</title>
        <authorList>
            <person name="Blenner M."/>
        </authorList>
    </citation>
    <scope>NUCLEOTIDE SEQUENCE [LARGE SCALE GENOMIC DNA]</scope>
    <source>
        <strain evidence="2 3">UD i117</strain>
    </source>
</reference>
<sequence length="130" mass="14223">MKRSTRRRSILRVIIAAGAACAVLAVLGIAAVAFVPSFFVQDAVYDNVPSRASCTDAPSTETVERVIGDFPEIGDADPILVDRCDGAIIEIQVADHGTREDVEDYLKTNGKYEKSTGWWWRSVPIAIRNV</sequence>
<evidence type="ECO:0008006" key="4">
    <source>
        <dbReference type="Google" id="ProtNLM"/>
    </source>
</evidence>
<dbReference type="InterPro" id="IPR006311">
    <property type="entry name" value="TAT_signal"/>
</dbReference>
<feature type="transmembrane region" description="Helical" evidence="1">
    <location>
        <begin position="12"/>
        <end position="39"/>
    </location>
</feature>
<accession>A0ABV4ENQ6</accession>
<gene>
    <name evidence="2" type="ORF">ABH903_003016</name>
</gene>
<comment type="caution">
    <text evidence="2">The sequence shown here is derived from an EMBL/GenBank/DDBJ whole genome shotgun (WGS) entry which is preliminary data.</text>
</comment>
<keyword evidence="1" id="KW-0812">Transmembrane</keyword>
<organism evidence="2 3">
    <name type="scientific">Brevibacterium epidermidis</name>
    <dbReference type="NCBI Taxonomy" id="1698"/>
    <lineage>
        <taxon>Bacteria</taxon>
        <taxon>Bacillati</taxon>
        <taxon>Actinomycetota</taxon>
        <taxon>Actinomycetes</taxon>
        <taxon>Micrococcales</taxon>
        <taxon>Brevibacteriaceae</taxon>
        <taxon>Brevibacterium</taxon>
    </lineage>
</organism>
<protein>
    <recommendedName>
        <fullName evidence="4">Secreted protein</fullName>
    </recommendedName>
</protein>
<keyword evidence="1" id="KW-0472">Membrane</keyword>
<dbReference type="EMBL" id="JBGBYS010000021">
    <property type="protein sequence ID" value="MEY9259978.1"/>
    <property type="molecule type" value="Genomic_DNA"/>
</dbReference>
<keyword evidence="3" id="KW-1185">Reference proteome</keyword>
<dbReference type="Proteomes" id="UP001565435">
    <property type="component" value="Unassembled WGS sequence"/>
</dbReference>
<evidence type="ECO:0000256" key="1">
    <source>
        <dbReference type="SAM" id="Phobius"/>
    </source>
</evidence>